<organism evidence="1 2">
    <name type="scientific">Macleaya cordata</name>
    <name type="common">Five-seeded plume-poppy</name>
    <name type="synonym">Bocconia cordata</name>
    <dbReference type="NCBI Taxonomy" id="56857"/>
    <lineage>
        <taxon>Eukaryota</taxon>
        <taxon>Viridiplantae</taxon>
        <taxon>Streptophyta</taxon>
        <taxon>Embryophyta</taxon>
        <taxon>Tracheophyta</taxon>
        <taxon>Spermatophyta</taxon>
        <taxon>Magnoliopsida</taxon>
        <taxon>Ranunculales</taxon>
        <taxon>Papaveraceae</taxon>
        <taxon>Papaveroideae</taxon>
        <taxon>Macleaya</taxon>
    </lineage>
</organism>
<dbReference type="OrthoDB" id="768690at2759"/>
<gene>
    <name evidence="1" type="ORF">BVC80_8943g13</name>
</gene>
<dbReference type="OMA" id="TIRNYEC"/>
<evidence type="ECO:0000313" key="1">
    <source>
        <dbReference type="EMBL" id="OVA05089.1"/>
    </source>
</evidence>
<keyword evidence="2" id="KW-1185">Reference proteome</keyword>
<dbReference type="PANTHER" id="PTHR33512:SF7">
    <property type="entry name" value="LEGUME LECTIN DOMAIN-CONTAINING PROTEIN"/>
    <property type="match status" value="1"/>
</dbReference>
<dbReference type="AlphaFoldDB" id="A0A200Q3Q2"/>
<accession>A0A200Q3Q2</accession>
<protein>
    <submittedName>
        <fullName evidence="1">Uncharacterized protein</fullName>
    </submittedName>
</protein>
<comment type="caution">
    <text evidence="1">The sequence shown here is derived from an EMBL/GenBank/DDBJ whole genome shotgun (WGS) entry which is preliminary data.</text>
</comment>
<dbReference type="Pfam" id="PF06697">
    <property type="entry name" value="DUF1191"/>
    <property type="match status" value="1"/>
</dbReference>
<name>A0A200Q3Q2_MACCD</name>
<dbReference type="STRING" id="56857.A0A200Q3Q2"/>
<dbReference type="InterPro" id="IPR010605">
    <property type="entry name" value="DUF1191"/>
</dbReference>
<dbReference type="GO" id="GO:0016020">
    <property type="term" value="C:membrane"/>
    <property type="evidence" value="ECO:0007669"/>
    <property type="project" value="TreeGrafter"/>
</dbReference>
<dbReference type="EMBL" id="MVGT01003175">
    <property type="protein sequence ID" value="OVA05089.1"/>
    <property type="molecule type" value="Genomic_DNA"/>
</dbReference>
<sequence>MLSLNNFSQNSLDSLLKDYAFETTIGRPHTGTLFKVALPATLSGIEASVVRLRSGNWSSSYYNLEGYSLVTPIFGFRAYDGTSLTGNEELRLDLNITGYQISIHFPQVIKPTDGSNSRLKCVRYGLNGSTDFSEMTVPNVCFTQAQGHFSIVRSIEQKMGKKKKKQRLWKCWVMKKIAEMEREANEGEVFETFRIGISKMPSAKVIRTKPVFEHREAL</sequence>
<dbReference type="PANTHER" id="PTHR33512">
    <property type="entry name" value="PROTEIN, PUTATIVE (DUF1191)-RELATED"/>
    <property type="match status" value="1"/>
</dbReference>
<dbReference type="Proteomes" id="UP000195402">
    <property type="component" value="Unassembled WGS sequence"/>
</dbReference>
<proteinExistence type="predicted"/>
<dbReference type="InParanoid" id="A0A200Q3Q2"/>
<evidence type="ECO:0000313" key="2">
    <source>
        <dbReference type="Proteomes" id="UP000195402"/>
    </source>
</evidence>
<reference evidence="1 2" key="1">
    <citation type="journal article" date="2017" name="Mol. Plant">
        <title>The Genome of Medicinal Plant Macleaya cordata Provides New Insights into Benzylisoquinoline Alkaloids Metabolism.</title>
        <authorList>
            <person name="Liu X."/>
            <person name="Liu Y."/>
            <person name="Huang P."/>
            <person name="Ma Y."/>
            <person name="Qing Z."/>
            <person name="Tang Q."/>
            <person name="Cao H."/>
            <person name="Cheng P."/>
            <person name="Zheng Y."/>
            <person name="Yuan Z."/>
            <person name="Zhou Y."/>
            <person name="Liu J."/>
            <person name="Tang Z."/>
            <person name="Zhuo Y."/>
            <person name="Zhang Y."/>
            <person name="Yu L."/>
            <person name="Huang J."/>
            <person name="Yang P."/>
            <person name="Peng Q."/>
            <person name="Zhang J."/>
            <person name="Jiang W."/>
            <person name="Zhang Z."/>
            <person name="Lin K."/>
            <person name="Ro D.K."/>
            <person name="Chen X."/>
            <person name="Xiong X."/>
            <person name="Shang Y."/>
            <person name="Huang S."/>
            <person name="Zeng J."/>
        </authorList>
    </citation>
    <scope>NUCLEOTIDE SEQUENCE [LARGE SCALE GENOMIC DNA]</scope>
    <source>
        <strain evidence="2">cv. BLH2017</strain>
        <tissue evidence="1">Root</tissue>
    </source>
</reference>